<evidence type="ECO:0000313" key="1">
    <source>
        <dbReference type="EMBL" id="KAI9897102.1"/>
    </source>
</evidence>
<sequence length="70" mass="7872">MKFLAMFASVCAASAIRISELPECATRCYHKKLEAFKCGGPDDIECLCREAEFKDDIYPCVRDNCGIKDM</sequence>
<evidence type="ECO:0000313" key="2">
    <source>
        <dbReference type="Proteomes" id="UP001163324"/>
    </source>
</evidence>
<gene>
    <name evidence="1" type="ORF">N3K66_008124</name>
</gene>
<accession>A0ACC0UUB1</accession>
<proteinExistence type="predicted"/>
<name>A0ACC0UUB1_9HYPO</name>
<dbReference type="EMBL" id="CM047947">
    <property type="protein sequence ID" value="KAI9897102.1"/>
    <property type="molecule type" value="Genomic_DNA"/>
</dbReference>
<organism evidence="1 2">
    <name type="scientific">Trichothecium roseum</name>
    <dbReference type="NCBI Taxonomy" id="47278"/>
    <lineage>
        <taxon>Eukaryota</taxon>
        <taxon>Fungi</taxon>
        <taxon>Dikarya</taxon>
        <taxon>Ascomycota</taxon>
        <taxon>Pezizomycotina</taxon>
        <taxon>Sordariomycetes</taxon>
        <taxon>Hypocreomycetidae</taxon>
        <taxon>Hypocreales</taxon>
        <taxon>Hypocreales incertae sedis</taxon>
        <taxon>Trichothecium</taxon>
    </lineage>
</organism>
<keyword evidence="2" id="KW-1185">Reference proteome</keyword>
<comment type="caution">
    <text evidence="1">The sequence shown here is derived from an EMBL/GenBank/DDBJ whole genome shotgun (WGS) entry which is preliminary data.</text>
</comment>
<protein>
    <submittedName>
        <fullName evidence="1">Uncharacterized protein</fullName>
    </submittedName>
</protein>
<dbReference type="Proteomes" id="UP001163324">
    <property type="component" value="Chromosome 8"/>
</dbReference>
<reference evidence="1" key="1">
    <citation type="submission" date="2022-10" db="EMBL/GenBank/DDBJ databases">
        <title>Complete Genome of Trichothecium roseum strain YXFP-22015, a Plant Pathogen Isolated from Citrus.</title>
        <authorList>
            <person name="Wang Y."/>
            <person name="Zhu L."/>
        </authorList>
    </citation>
    <scope>NUCLEOTIDE SEQUENCE</scope>
    <source>
        <strain evidence="1">YXFP-22015</strain>
    </source>
</reference>